<dbReference type="InterPro" id="IPR050342">
    <property type="entry name" value="HMGB"/>
</dbReference>
<accession>A0A6C0DVJ8</accession>
<organism evidence="4">
    <name type="scientific">viral metagenome</name>
    <dbReference type="NCBI Taxonomy" id="1070528"/>
    <lineage>
        <taxon>unclassified sequences</taxon>
        <taxon>metagenomes</taxon>
        <taxon>organismal metagenomes</taxon>
    </lineage>
</organism>
<dbReference type="SUPFAM" id="SSF47095">
    <property type="entry name" value="HMG-box"/>
    <property type="match status" value="1"/>
</dbReference>
<dbReference type="EMBL" id="MN739683">
    <property type="protein sequence ID" value="QHT20867.1"/>
    <property type="molecule type" value="Genomic_DNA"/>
</dbReference>
<evidence type="ECO:0000259" key="3">
    <source>
        <dbReference type="PROSITE" id="PS50118"/>
    </source>
</evidence>
<dbReference type="InterPro" id="IPR009071">
    <property type="entry name" value="HMG_box_dom"/>
</dbReference>
<protein>
    <recommendedName>
        <fullName evidence="3">HMG box domain-containing protein</fullName>
    </recommendedName>
</protein>
<dbReference type="Pfam" id="PF00505">
    <property type="entry name" value="HMG_box"/>
    <property type="match status" value="1"/>
</dbReference>
<proteinExistence type="predicted"/>
<dbReference type="InterPro" id="IPR036910">
    <property type="entry name" value="HMG_box_dom_sf"/>
</dbReference>
<feature type="domain" description="HMG box" evidence="3">
    <location>
        <begin position="61"/>
        <end position="130"/>
    </location>
</feature>
<reference evidence="4" key="1">
    <citation type="journal article" date="2020" name="Nature">
        <title>Giant virus diversity and host interactions through global metagenomics.</title>
        <authorList>
            <person name="Schulz F."/>
            <person name="Roux S."/>
            <person name="Paez-Espino D."/>
            <person name="Jungbluth S."/>
            <person name="Walsh D.A."/>
            <person name="Denef V.J."/>
            <person name="McMahon K.D."/>
            <person name="Konstantinidis K.T."/>
            <person name="Eloe-Fadrosh E.A."/>
            <person name="Kyrpides N.C."/>
            <person name="Woyke T."/>
        </authorList>
    </citation>
    <scope>NUCLEOTIDE SEQUENCE</scope>
    <source>
        <strain evidence="4">GVMAG-M-3300023174-75</strain>
    </source>
</reference>
<keyword evidence="1" id="KW-0238">DNA-binding</keyword>
<evidence type="ECO:0000256" key="1">
    <source>
        <dbReference type="ARBA" id="ARBA00023125"/>
    </source>
</evidence>
<sequence>MSTPTVMQLAQRLDLLEKQLALLLANQNKTPDSPVEEKPAKKTKAPKAVKKDVSSDDEKPKTTRTSGYIIFSKAMRDDAVSKLSADGATYKNQDVMTELGAMWKALSDEDKQPWNAKAKASKPVLDVDAN</sequence>
<dbReference type="GO" id="GO:0003677">
    <property type="term" value="F:DNA binding"/>
    <property type="evidence" value="ECO:0007669"/>
    <property type="project" value="UniProtKB-KW"/>
</dbReference>
<dbReference type="PANTHER" id="PTHR48112">
    <property type="entry name" value="HIGH MOBILITY GROUP PROTEIN DSP1"/>
    <property type="match status" value="1"/>
</dbReference>
<name>A0A6C0DVJ8_9ZZZZ</name>
<feature type="region of interest" description="Disordered" evidence="2">
    <location>
        <begin position="26"/>
        <end position="63"/>
    </location>
</feature>
<dbReference type="AlphaFoldDB" id="A0A6C0DVJ8"/>
<feature type="compositionally biased region" description="Basic and acidic residues" evidence="2">
    <location>
        <begin position="49"/>
        <end position="61"/>
    </location>
</feature>
<dbReference type="PROSITE" id="PS50118">
    <property type="entry name" value="HMG_BOX_2"/>
    <property type="match status" value="1"/>
</dbReference>
<evidence type="ECO:0000256" key="2">
    <source>
        <dbReference type="SAM" id="MobiDB-lite"/>
    </source>
</evidence>
<dbReference type="PANTHER" id="PTHR48112:SF22">
    <property type="entry name" value="MITOCHONDRIAL TRANSCRIPTION FACTOR A, ISOFORM B"/>
    <property type="match status" value="1"/>
</dbReference>
<dbReference type="Gene3D" id="1.10.30.10">
    <property type="entry name" value="High mobility group box domain"/>
    <property type="match status" value="1"/>
</dbReference>
<evidence type="ECO:0000313" key="4">
    <source>
        <dbReference type="EMBL" id="QHT20867.1"/>
    </source>
</evidence>
<dbReference type="CDD" id="cd00084">
    <property type="entry name" value="HMG-box_SF"/>
    <property type="match status" value="1"/>
</dbReference>
<dbReference type="SMART" id="SM00398">
    <property type="entry name" value="HMG"/>
    <property type="match status" value="1"/>
</dbReference>